<keyword evidence="1" id="KW-0813">Transport</keyword>
<evidence type="ECO:0000256" key="7">
    <source>
        <dbReference type="ARBA" id="ARBA00023136"/>
    </source>
</evidence>
<evidence type="ECO:0000256" key="1">
    <source>
        <dbReference type="ARBA" id="ARBA00022448"/>
    </source>
</evidence>
<dbReference type="SUPFAM" id="SSF52540">
    <property type="entry name" value="P-loop containing nucleoside triphosphate hydrolases"/>
    <property type="match status" value="1"/>
</dbReference>
<keyword evidence="10" id="KW-1185">Reference proteome</keyword>
<evidence type="ECO:0000256" key="2">
    <source>
        <dbReference type="ARBA" id="ARBA00022475"/>
    </source>
</evidence>
<proteinExistence type="predicted"/>
<dbReference type="RefSeq" id="WP_211292383.1">
    <property type="nucleotide sequence ID" value="NZ_PVTT01000002.1"/>
</dbReference>
<evidence type="ECO:0000313" key="9">
    <source>
        <dbReference type="EMBL" id="PRY93390.1"/>
    </source>
</evidence>
<dbReference type="InterPro" id="IPR003593">
    <property type="entry name" value="AAA+_ATPase"/>
</dbReference>
<dbReference type="SMART" id="SM00382">
    <property type="entry name" value="AAA"/>
    <property type="match status" value="1"/>
</dbReference>
<keyword evidence="2" id="KW-1003">Cell membrane</keyword>
<keyword evidence="5 9" id="KW-0067">ATP-binding</keyword>
<dbReference type="Pfam" id="PF00005">
    <property type="entry name" value="ABC_tran"/>
    <property type="match status" value="1"/>
</dbReference>
<evidence type="ECO:0000256" key="6">
    <source>
        <dbReference type="ARBA" id="ARBA00022967"/>
    </source>
</evidence>
<keyword evidence="6" id="KW-1278">Translocase</keyword>
<keyword evidence="4" id="KW-0547">Nucleotide-binding</keyword>
<dbReference type="InterPro" id="IPR003439">
    <property type="entry name" value="ABC_transporter-like_ATP-bd"/>
</dbReference>
<comment type="caution">
    <text evidence="9">The sequence shown here is derived from an EMBL/GenBank/DDBJ whole genome shotgun (WGS) entry which is preliminary data.</text>
</comment>
<dbReference type="EMBL" id="PVTT01000002">
    <property type="protein sequence ID" value="PRY93390.1"/>
    <property type="molecule type" value="Genomic_DNA"/>
</dbReference>
<keyword evidence="3" id="KW-0997">Cell inner membrane</keyword>
<dbReference type="PROSITE" id="PS00211">
    <property type="entry name" value="ABC_TRANSPORTER_1"/>
    <property type="match status" value="1"/>
</dbReference>
<reference evidence="9 10" key="1">
    <citation type="submission" date="2018-03" db="EMBL/GenBank/DDBJ databases">
        <title>Genomic Encyclopedia of Archaeal and Bacterial Type Strains, Phase II (KMG-II): from individual species to whole genera.</title>
        <authorList>
            <person name="Goeker M."/>
        </authorList>
    </citation>
    <scope>NUCLEOTIDE SEQUENCE [LARGE SCALE GENOMIC DNA]</scope>
    <source>
        <strain evidence="9 10">DSM 29318</strain>
    </source>
</reference>
<evidence type="ECO:0000259" key="8">
    <source>
        <dbReference type="PROSITE" id="PS50893"/>
    </source>
</evidence>
<gene>
    <name evidence="9" type="ORF">BCF33_2258</name>
</gene>
<sequence length="230" mass="24461">MLRLEGVRVEREGWFLRADLAVPKGAAVAVMGPSGAGKSTLLSVIGGFEEHAGHVLWEEAPIDGLPPGRRPVATLFQDGNLFPHLSARRNVALGVRPDGRLGARDRARVDAALEDAGLGRFGDRLPGDLSGGQMARVALARIAVQDRPILLLDEAFSGLGPALKAEMLDRTVRLAAEGGRTLLMVTHEPEDARRICPETILVAEGIAHRPVGTEALLSDPPEALRAYLGT</sequence>
<protein>
    <submittedName>
        <fullName evidence="9">Thiamine transport system ATP-binding protein</fullName>
    </submittedName>
</protein>
<dbReference type="InterPro" id="IPR017871">
    <property type="entry name" value="ABC_transporter-like_CS"/>
</dbReference>
<evidence type="ECO:0000256" key="5">
    <source>
        <dbReference type="ARBA" id="ARBA00022840"/>
    </source>
</evidence>
<evidence type="ECO:0000256" key="3">
    <source>
        <dbReference type="ARBA" id="ARBA00022519"/>
    </source>
</evidence>
<dbReference type="InterPro" id="IPR050093">
    <property type="entry name" value="ABC_SmlMolc_Importer"/>
</dbReference>
<accession>A0A2T0X374</accession>
<dbReference type="GO" id="GO:0005524">
    <property type="term" value="F:ATP binding"/>
    <property type="evidence" value="ECO:0007669"/>
    <property type="project" value="UniProtKB-KW"/>
</dbReference>
<name>A0A2T0X374_9RHOB</name>
<evidence type="ECO:0000313" key="10">
    <source>
        <dbReference type="Proteomes" id="UP000238801"/>
    </source>
</evidence>
<organism evidence="9 10">
    <name type="scientific">Hasllibacter halocynthiae</name>
    <dbReference type="NCBI Taxonomy" id="595589"/>
    <lineage>
        <taxon>Bacteria</taxon>
        <taxon>Pseudomonadati</taxon>
        <taxon>Pseudomonadota</taxon>
        <taxon>Alphaproteobacteria</taxon>
        <taxon>Rhodobacterales</taxon>
        <taxon>Roseobacteraceae</taxon>
        <taxon>Hasllibacter</taxon>
    </lineage>
</organism>
<dbReference type="PANTHER" id="PTHR42781:SF1">
    <property type="entry name" value="THIAMINE IMPORT ATP-BINDING PROTEIN THIQ"/>
    <property type="match status" value="1"/>
</dbReference>
<keyword evidence="7" id="KW-0472">Membrane</keyword>
<dbReference type="AlphaFoldDB" id="A0A2T0X374"/>
<dbReference type="Gene3D" id="3.40.50.300">
    <property type="entry name" value="P-loop containing nucleotide triphosphate hydrolases"/>
    <property type="match status" value="1"/>
</dbReference>
<dbReference type="PROSITE" id="PS50893">
    <property type="entry name" value="ABC_TRANSPORTER_2"/>
    <property type="match status" value="1"/>
</dbReference>
<dbReference type="PANTHER" id="PTHR42781">
    <property type="entry name" value="SPERMIDINE/PUTRESCINE IMPORT ATP-BINDING PROTEIN POTA"/>
    <property type="match status" value="1"/>
</dbReference>
<evidence type="ECO:0000256" key="4">
    <source>
        <dbReference type="ARBA" id="ARBA00022741"/>
    </source>
</evidence>
<dbReference type="GO" id="GO:0016887">
    <property type="term" value="F:ATP hydrolysis activity"/>
    <property type="evidence" value="ECO:0007669"/>
    <property type="project" value="InterPro"/>
</dbReference>
<dbReference type="Proteomes" id="UP000238801">
    <property type="component" value="Unassembled WGS sequence"/>
</dbReference>
<dbReference type="InterPro" id="IPR027417">
    <property type="entry name" value="P-loop_NTPase"/>
</dbReference>
<feature type="domain" description="ABC transporter" evidence="8">
    <location>
        <begin position="2"/>
        <end position="229"/>
    </location>
</feature>